<protein>
    <recommendedName>
        <fullName evidence="4">WD40 repeat domain-containing protein</fullName>
    </recommendedName>
</protein>
<gene>
    <name evidence="2" type="ORF">J2S63_000696</name>
</gene>
<sequence length="459" mass="48574">MDIDLKQGLGEIADDARVAHLAADPLWRQGIQRRNRRRAGTVAGTLAVLALVAGVVGIAATPGRLRTEQAPPAAALDETHLPDRVWMPSPWTPGTNRAGDPGRIAVLFWDNGRRRSSGGADGGGWVSVSAVDGKYRYLDLPDLLFDGSDAPVLSPDGRYLAYPLRTAGADDASAGVSRGWAVYDAQTGRVRRHLPEGTPKGVGQGAIVWGPDSRVLLLDVCRVTEVTRDSLSCETKSTDVWDVTTDRHSSMTGAFASEVVGRSGDDLLLRSGRRLDRLDVRTARAEPLGRTGSVPDNGLEATFVDRAGTVATMATAPQSQGPNDRISLQVARQQLGEGAPVAQPRTLVSEVDSIEPLEVTADGRVLALMSWRGGPTVVARVDSTAPSSATDLVRFVEFRGALPQVATDLAAVPTVAGVRPPDVRDPRLVGGGTALLLAAVAGVGLLWRRRCRRLRGVGA</sequence>
<evidence type="ECO:0008006" key="4">
    <source>
        <dbReference type="Google" id="ProtNLM"/>
    </source>
</evidence>
<accession>A0ABU2BRA6</accession>
<feature type="transmembrane region" description="Helical" evidence="1">
    <location>
        <begin position="39"/>
        <end position="60"/>
    </location>
</feature>
<feature type="transmembrane region" description="Helical" evidence="1">
    <location>
        <begin position="428"/>
        <end position="447"/>
    </location>
</feature>
<proteinExistence type="predicted"/>
<name>A0ABU2BRA6_9ACTN</name>
<keyword evidence="1" id="KW-1133">Transmembrane helix</keyword>
<keyword evidence="3" id="KW-1185">Reference proteome</keyword>
<organism evidence="2 3">
    <name type="scientific">Nocardioides marmoribigeumensis</name>
    <dbReference type="NCBI Taxonomy" id="433649"/>
    <lineage>
        <taxon>Bacteria</taxon>
        <taxon>Bacillati</taxon>
        <taxon>Actinomycetota</taxon>
        <taxon>Actinomycetes</taxon>
        <taxon>Propionibacteriales</taxon>
        <taxon>Nocardioidaceae</taxon>
        <taxon>Nocardioides</taxon>
    </lineage>
</organism>
<dbReference type="SUPFAM" id="SSF82171">
    <property type="entry name" value="DPP6 N-terminal domain-like"/>
    <property type="match status" value="1"/>
</dbReference>
<dbReference type="EMBL" id="JAVDYG010000001">
    <property type="protein sequence ID" value="MDR7361143.1"/>
    <property type="molecule type" value="Genomic_DNA"/>
</dbReference>
<dbReference type="Proteomes" id="UP001183648">
    <property type="component" value="Unassembled WGS sequence"/>
</dbReference>
<evidence type="ECO:0000256" key="1">
    <source>
        <dbReference type="SAM" id="Phobius"/>
    </source>
</evidence>
<comment type="caution">
    <text evidence="2">The sequence shown here is derived from an EMBL/GenBank/DDBJ whole genome shotgun (WGS) entry which is preliminary data.</text>
</comment>
<keyword evidence="1" id="KW-0472">Membrane</keyword>
<reference evidence="2 3" key="1">
    <citation type="submission" date="2023-07" db="EMBL/GenBank/DDBJ databases">
        <title>Sequencing the genomes of 1000 actinobacteria strains.</title>
        <authorList>
            <person name="Klenk H.-P."/>
        </authorList>
    </citation>
    <scope>NUCLEOTIDE SEQUENCE [LARGE SCALE GENOMIC DNA]</scope>
    <source>
        <strain evidence="2 3">DSM 19426</strain>
    </source>
</reference>
<dbReference type="RefSeq" id="WP_310298668.1">
    <property type="nucleotide sequence ID" value="NZ_BAAAPS010000002.1"/>
</dbReference>
<evidence type="ECO:0000313" key="2">
    <source>
        <dbReference type="EMBL" id="MDR7361143.1"/>
    </source>
</evidence>
<keyword evidence="1" id="KW-0812">Transmembrane</keyword>
<evidence type="ECO:0000313" key="3">
    <source>
        <dbReference type="Proteomes" id="UP001183648"/>
    </source>
</evidence>